<dbReference type="SUPFAM" id="SSF52540">
    <property type="entry name" value="P-loop containing nucleoside triphosphate hydrolases"/>
    <property type="match status" value="1"/>
</dbReference>
<organism evidence="3 4">
    <name type="scientific">Orbilia oligospora</name>
    <name type="common">Nematode-trapping fungus</name>
    <name type="synonym">Arthrobotrys oligospora</name>
    <dbReference type="NCBI Taxonomy" id="2813651"/>
    <lineage>
        <taxon>Eukaryota</taxon>
        <taxon>Fungi</taxon>
        <taxon>Dikarya</taxon>
        <taxon>Ascomycota</taxon>
        <taxon>Pezizomycotina</taxon>
        <taxon>Orbiliomycetes</taxon>
        <taxon>Orbiliales</taxon>
        <taxon>Orbiliaceae</taxon>
        <taxon>Orbilia</taxon>
    </lineage>
</organism>
<reference evidence="3 4" key="1">
    <citation type="submission" date="2019-03" db="EMBL/GenBank/DDBJ databases">
        <title>Nematode-trapping fungi genome.</title>
        <authorList>
            <person name="Vidal-Diez De Ulzurrun G."/>
        </authorList>
    </citation>
    <scope>NUCLEOTIDE SEQUENCE [LARGE SCALE GENOMIC DNA]</scope>
    <source>
        <strain evidence="3 4">TWF154</strain>
    </source>
</reference>
<sequence length="232" mass="26387">MSTVRKLLQEYKLVVLGSSGSGKSLFVDKFIAANPGCECQCDNKRTIDDSFRKQIVTGDEVVLLDILDTTESEYGAFYEAYIRTSEGFVLLYSITSRQSFEALSTFRQDILKIKNEDFVPMIIVGTKRDLESDREVSPQEGRALADSFGCSFFEVAPMGFWGDNEEQKAVFDELVLCIRRISKSEEDVQKRTGGSRSDRRRTHIPSICFFCCIKVWDILRYGPCLDRSKGDR</sequence>
<keyword evidence="1" id="KW-0547">Nucleotide-binding</keyword>
<evidence type="ECO:0000313" key="4">
    <source>
        <dbReference type="Proteomes" id="UP000297595"/>
    </source>
</evidence>
<evidence type="ECO:0000313" key="3">
    <source>
        <dbReference type="EMBL" id="TGJ72300.1"/>
    </source>
</evidence>
<dbReference type="InterPro" id="IPR027417">
    <property type="entry name" value="P-loop_NTPase"/>
</dbReference>
<dbReference type="PRINTS" id="PR00449">
    <property type="entry name" value="RASTRNSFRMNG"/>
</dbReference>
<dbReference type="GO" id="GO:0003924">
    <property type="term" value="F:GTPase activity"/>
    <property type="evidence" value="ECO:0007669"/>
    <property type="project" value="InterPro"/>
</dbReference>
<accession>A0A8H2HS87</accession>
<dbReference type="PROSITE" id="PS51419">
    <property type="entry name" value="RAB"/>
    <property type="match status" value="1"/>
</dbReference>
<dbReference type="EMBL" id="SOZJ01000002">
    <property type="protein sequence ID" value="TGJ72300.1"/>
    <property type="molecule type" value="Genomic_DNA"/>
</dbReference>
<dbReference type="Gene3D" id="3.40.50.300">
    <property type="entry name" value="P-loop containing nucleotide triphosphate hydrolases"/>
    <property type="match status" value="1"/>
</dbReference>
<dbReference type="InterPro" id="IPR020849">
    <property type="entry name" value="Small_GTPase_Ras-type"/>
</dbReference>
<dbReference type="Pfam" id="PF00071">
    <property type="entry name" value="Ras"/>
    <property type="match status" value="1"/>
</dbReference>
<dbReference type="PANTHER" id="PTHR24070">
    <property type="entry name" value="RAS, DI-RAS, AND RHEB FAMILY MEMBERS OF SMALL GTPASE SUPERFAMILY"/>
    <property type="match status" value="1"/>
</dbReference>
<name>A0A8H2HS87_ORBOL</name>
<dbReference type="GO" id="GO:0007165">
    <property type="term" value="P:signal transduction"/>
    <property type="evidence" value="ECO:0007669"/>
    <property type="project" value="InterPro"/>
</dbReference>
<comment type="caution">
    <text evidence="3">The sequence shown here is derived from an EMBL/GenBank/DDBJ whole genome shotgun (WGS) entry which is preliminary data.</text>
</comment>
<dbReference type="InterPro" id="IPR001806">
    <property type="entry name" value="Small_GTPase"/>
</dbReference>
<dbReference type="GO" id="GO:0016020">
    <property type="term" value="C:membrane"/>
    <property type="evidence" value="ECO:0007669"/>
    <property type="project" value="InterPro"/>
</dbReference>
<dbReference type="Proteomes" id="UP000297595">
    <property type="component" value="Unassembled WGS sequence"/>
</dbReference>
<dbReference type="PROSITE" id="PS51421">
    <property type="entry name" value="RAS"/>
    <property type="match status" value="1"/>
</dbReference>
<protein>
    <submittedName>
        <fullName evidence="3">Ras GTPase</fullName>
    </submittedName>
</protein>
<evidence type="ECO:0000256" key="2">
    <source>
        <dbReference type="ARBA" id="ARBA00023134"/>
    </source>
</evidence>
<gene>
    <name evidence="3" type="primary">RAS1_2</name>
    <name evidence="3" type="ORF">EYR41_004203</name>
</gene>
<dbReference type="SMART" id="SM00173">
    <property type="entry name" value="RAS"/>
    <property type="match status" value="1"/>
</dbReference>
<dbReference type="AlphaFoldDB" id="A0A8H2HS87"/>
<proteinExistence type="predicted"/>
<dbReference type="SMART" id="SM00175">
    <property type="entry name" value="RAB"/>
    <property type="match status" value="1"/>
</dbReference>
<dbReference type="GO" id="GO:0005525">
    <property type="term" value="F:GTP binding"/>
    <property type="evidence" value="ECO:0007669"/>
    <property type="project" value="UniProtKB-KW"/>
</dbReference>
<evidence type="ECO:0000256" key="1">
    <source>
        <dbReference type="ARBA" id="ARBA00022741"/>
    </source>
</evidence>
<keyword evidence="2" id="KW-0342">GTP-binding</keyword>